<dbReference type="GO" id="GO:0016705">
    <property type="term" value="F:oxidoreductase activity, acting on paired donors, with incorporation or reduction of molecular oxygen"/>
    <property type="evidence" value="ECO:0007669"/>
    <property type="project" value="InterPro"/>
</dbReference>
<comment type="cofactor">
    <cofactor evidence="1">
        <name>L-ascorbate</name>
        <dbReference type="ChEBI" id="CHEBI:38290"/>
    </cofactor>
</comment>
<dbReference type="InterPro" id="IPR036770">
    <property type="entry name" value="Ankyrin_rpt-contain_sf"/>
</dbReference>
<dbReference type="GO" id="GO:0005506">
    <property type="term" value="F:iron ion binding"/>
    <property type="evidence" value="ECO:0007669"/>
    <property type="project" value="InterPro"/>
</dbReference>
<evidence type="ECO:0000259" key="4">
    <source>
        <dbReference type="SMART" id="SM00702"/>
    </source>
</evidence>
<gene>
    <name evidence="5" type="ORF">CYCCA115_LOCUS3690</name>
</gene>
<evidence type="ECO:0000256" key="2">
    <source>
        <dbReference type="ARBA" id="ARBA00022964"/>
    </source>
</evidence>
<proteinExistence type="predicted"/>
<protein>
    <recommendedName>
        <fullName evidence="4">Prolyl 4-hydroxylase alpha subunit domain-containing protein</fullName>
    </recommendedName>
</protein>
<accession>A0AAD2FF33</accession>
<reference evidence="5" key="1">
    <citation type="submission" date="2023-08" db="EMBL/GenBank/DDBJ databases">
        <authorList>
            <person name="Audoor S."/>
            <person name="Bilcke G."/>
        </authorList>
    </citation>
    <scope>NUCLEOTIDE SEQUENCE</scope>
</reference>
<sequence length="564" mass="63066">MKILEAHLQHTLQLCTAWFGKEYSNTLESYVGSLESFTFMEYAVWIGKSDVVGSLLIGGVNPCVRSVYSATGRTTEKNWDEEMWRTGSKVLVRFFDAFPLPLSSYIVKRVVEMRLEAYKGKHFRDSEVCPLSGRLAPPGALLQFGPDGDVFSEPCFWEHLLSHVDSMRSNEDVVANPCCDSPVNHHDVTFAETKELSPTQKRLESLQRLHSLPVNGKELKTRIKKKKKKVTVAKSWFSAIRPSLGSSQDVRRDKFFTYVDRNAIQYIKACIDAGVDLEWSNEYGQTALYICIWRGYTEMGNVLVDCGASLSAVANGGSSILSLLDATEKDLSKSGLYLEKSQRQSDNNQMIKEIFRCADDQHSDPQPATILIPKESSHPGASSFTVEDAFSPSQVELLLELCESLPIDLDQKKKGTQCSDRSYYCDAEGYIRQVLESAISNALVASSDDVVVFPYMRFLMYKEKGTILAPHVDLCRVDHASGRRSTHTFIAYLTDNNDSGETTLLGDVSGEGRSKIMARVSPRRGRLLVFPHVCPHEGNEVDQVPKIILRGEVMLPDSSKADEH</sequence>
<dbReference type="Pfam" id="PF13640">
    <property type="entry name" value="2OG-FeII_Oxy_3"/>
    <property type="match status" value="1"/>
</dbReference>
<dbReference type="Gene3D" id="2.60.120.620">
    <property type="entry name" value="q2cbj1_9rhob like domain"/>
    <property type="match status" value="1"/>
</dbReference>
<feature type="domain" description="Prolyl 4-hydroxylase alpha subunit" evidence="4">
    <location>
        <begin position="381"/>
        <end position="554"/>
    </location>
</feature>
<dbReference type="InterPro" id="IPR006620">
    <property type="entry name" value="Pro_4_hyd_alph"/>
</dbReference>
<dbReference type="GO" id="GO:0031418">
    <property type="term" value="F:L-ascorbic acid binding"/>
    <property type="evidence" value="ECO:0007669"/>
    <property type="project" value="InterPro"/>
</dbReference>
<comment type="caution">
    <text evidence="5">The sequence shown here is derived from an EMBL/GenBank/DDBJ whole genome shotgun (WGS) entry which is preliminary data.</text>
</comment>
<dbReference type="GO" id="GO:0051213">
    <property type="term" value="F:dioxygenase activity"/>
    <property type="evidence" value="ECO:0007669"/>
    <property type="project" value="UniProtKB-KW"/>
</dbReference>
<keyword evidence="3" id="KW-0560">Oxidoreductase</keyword>
<dbReference type="SUPFAM" id="SSF48403">
    <property type="entry name" value="Ankyrin repeat"/>
    <property type="match status" value="1"/>
</dbReference>
<evidence type="ECO:0000256" key="1">
    <source>
        <dbReference type="ARBA" id="ARBA00001961"/>
    </source>
</evidence>
<evidence type="ECO:0000313" key="5">
    <source>
        <dbReference type="EMBL" id="CAJ1934306.1"/>
    </source>
</evidence>
<organism evidence="5 6">
    <name type="scientific">Cylindrotheca closterium</name>
    <dbReference type="NCBI Taxonomy" id="2856"/>
    <lineage>
        <taxon>Eukaryota</taxon>
        <taxon>Sar</taxon>
        <taxon>Stramenopiles</taxon>
        <taxon>Ochrophyta</taxon>
        <taxon>Bacillariophyta</taxon>
        <taxon>Bacillariophyceae</taxon>
        <taxon>Bacillariophycidae</taxon>
        <taxon>Bacillariales</taxon>
        <taxon>Bacillariaceae</taxon>
        <taxon>Cylindrotheca</taxon>
    </lineage>
</organism>
<dbReference type="Gene3D" id="1.25.40.20">
    <property type="entry name" value="Ankyrin repeat-containing domain"/>
    <property type="match status" value="1"/>
</dbReference>
<dbReference type="AlphaFoldDB" id="A0AAD2FF33"/>
<dbReference type="EMBL" id="CAKOGP040000335">
    <property type="protein sequence ID" value="CAJ1934306.1"/>
    <property type="molecule type" value="Genomic_DNA"/>
</dbReference>
<dbReference type="Proteomes" id="UP001295423">
    <property type="component" value="Unassembled WGS sequence"/>
</dbReference>
<dbReference type="SMART" id="SM00702">
    <property type="entry name" value="P4Hc"/>
    <property type="match status" value="1"/>
</dbReference>
<keyword evidence="6" id="KW-1185">Reference proteome</keyword>
<keyword evidence="2" id="KW-0223">Dioxygenase</keyword>
<dbReference type="InterPro" id="IPR044862">
    <property type="entry name" value="Pro_4_hyd_alph_FE2OG_OXY"/>
</dbReference>
<name>A0AAD2FF33_9STRA</name>
<evidence type="ECO:0000313" key="6">
    <source>
        <dbReference type="Proteomes" id="UP001295423"/>
    </source>
</evidence>
<evidence type="ECO:0000256" key="3">
    <source>
        <dbReference type="ARBA" id="ARBA00023002"/>
    </source>
</evidence>